<evidence type="ECO:0000256" key="4">
    <source>
        <dbReference type="ARBA" id="ARBA00023242"/>
    </source>
</evidence>
<sequence>QAAMVAKKTAGEVLRTGKKREEKLRMLKTKQTKKLTKKLNKLGKKGSIGRNITDKLRNIKAVKSEESRKRVHNIISDYEVDRDAQYNAEQEDIIPMDMLNADIDWEKSAFASMRKRKLEREAAQEAADEADVLESQQRRFNGVLADDQEELLPIKLKDGTLVRPTQKKKMTEAQLKAEKEEEEEEKEKLFGEGAEEKRVDPLEGLSAAEIVMKRRELLEEQKRLIAGYSMALVSDPSSNIFKLRDLMGLCAGNSSAHPIVKEAVQKLAIASTVQVLVDIIPGYSIRPLTDAEKEQSVAKDTKKLQTFEEALLRYYLKFLQLCEKLFKKLKPALGAETHTNKIGMVALRALCRLVVSAPHFNYATNIVTAVTKMVMNGHEESINVVCETLKELFKTDIHLKISLFAVKAVHFIVKKKITAVPPQLLFTFLSLKITKVANDDKKSGKSLLIGKKMRLRKEKGMKSRRKYEKQLERLSNDLKEVDASENLSTKLKTATEAMKQVFHIFFSILRRMPTIALLQPVLEGLSKFAHLLNVEFFSDMIKCMEELIDNHELSIMDTLNCVNTVFVILSGDGQALNVDPFRFYKSIYDILPALPFQKDNDLRRKQCALMSKCLDKMINGRRKQVPLSRVAGFTRRIMLTCVVLDDLSALPLLAVTRTFFVSHPKLLILVETAEEEEGGGSVMYNANHDDPDSANALRSDATLELSRLAKRRHRLLASIGRNILNGVPSMGPYKVDSEAVSLPPWKLGENEESNEKEAGAFTLLNQHSKKRDQKLSSKTLYSSIINLLESEH</sequence>
<evidence type="ECO:0000313" key="12">
    <source>
        <dbReference type="Proteomes" id="UP001432322"/>
    </source>
</evidence>
<comment type="caution">
    <text evidence="11">The sequence shown here is derived from an EMBL/GenBank/DDBJ whole genome shotgun (WGS) entry which is preliminary data.</text>
</comment>
<protein>
    <recommendedName>
        <fullName evidence="6">NOC3-like protein</fullName>
    </recommendedName>
    <alternativeName>
        <fullName evidence="5">Nucleolar complex-associated protein 3-like protein</fullName>
    </alternativeName>
</protein>
<feature type="domain" description="Nucleolar complex-associated protein 3 N-terminal" evidence="10">
    <location>
        <begin position="221"/>
        <end position="318"/>
    </location>
</feature>
<gene>
    <name evidence="11" type="ORF">PFISCL1PPCAC_3129</name>
</gene>
<evidence type="ECO:0000256" key="2">
    <source>
        <dbReference type="ARBA" id="ARBA00007797"/>
    </source>
</evidence>
<dbReference type="Pfam" id="PF03914">
    <property type="entry name" value="CBF"/>
    <property type="match status" value="1"/>
</dbReference>
<organism evidence="11 12">
    <name type="scientific">Pristionchus fissidentatus</name>
    <dbReference type="NCBI Taxonomy" id="1538716"/>
    <lineage>
        <taxon>Eukaryota</taxon>
        <taxon>Metazoa</taxon>
        <taxon>Ecdysozoa</taxon>
        <taxon>Nematoda</taxon>
        <taxon>Chromadorea</taxon>
        <taxon>Rhabditida</taxon>
        <taxon>Rhabditina</taxon>
        <taxon>Diplogasteromorpha</taxon>
        <taxon>Diplogasteroidea</taxon>
        <taxon>Neodiplogasteridae</taxon>
        <taxon>Pristionchus</taxon>
    </lineage>
</organism>
<comment type="similarity">
    <text evidence="2">Belongs to the CBF/MAK21 family.</text>
</comment>
<dbReference type="GO" id="GO:0006270">
    <property type="term" value="P:DNA replication initiation"/>
    <property type="evidence" value="ECO:0007669"/>
    <property type="project" value="TreeGrafter"/>
</dbReference>
<feature type="coiled-coil region" evidence="7">
    <location>
        <begin position="457"/>
        <end position="484"/>
    </location>
</feature>
<comment type="subcellular location">
    <subcellularLocation>
        <location evidence="1">Nucleus</location>
        <location evidence="1">Nucleolus</location>
    </subcellularLocation>
</comment>
<dbReference type="EMBL" id="BTSY01000001">
    <property type="protein sequence ID" value="GMT11832.1"/>
    <property type="molecule type" value="Genomic_DNA"/>
</dbReference>
<dbReference type="GO" id="GO:0005730">
    <property type="term" value="C:nucleolus"/>
    <property type="evidence" value="ECO:0007669"/>
    <property type="project" value="UniProtKB-SubCell"/>
</dbReference>
<dbReference type="AlphaFoldDB" id="A0AAV5V0F4"/>
<feature type="region of interest" description="Disordered" evidence="8">
    <location>
        <begin position="165"/>
        <end position="191"/>
    </location>
</feature>
<feature type="non-terminal residue" evidence="11">
    <location>
        <position position="1"/>
    </location>
</feature>
<dbReference type="InterPro" id="IPR005612">
    <property type="entry name" value="CCAAT-binding_factor"/>
</dbReference>
<evidence type="ECO:0000259" key="9">
    <source>
        <dbReference type="Pfam" id="PF03914"/>
    </source>
</evidence>
<dbReference type="InterPro" id="IPR016903">
    <property type="entry name" value="Nucleolar_cplx-assoc_3"/>
</dbReference>
<keyword evidence="4" id="KW-0539">Nucleus</keyword>
<feature type="compositionally biased region" description="Basic and acidic residues" evidence="8">
    <location>
        <begin position="169"/>
        <end position="179"/>
    </location>
</feature>
<evidence type="ECO:0000256" key="8">
    <source>
        <dbReference type="SAM" id="MobiDB-lite"/>
    </source>
</evidence>
<dbReference type="PANTHER" id="PTHR14428:SF5">
    <property type="entry name" value="NUCLEOLAR COMPLEX PROTEIN 3 HOMOLOG"/>
    <property type="match status" value="1"/>
</dbReference>
<proteinExistence type="inferred from homology"/>
<keyword evidence="12" id="KW-1185">Reference proteome</keyword>
<evidence type="ECO:0000313" key="11">
    <source>
        <dbReference type="EMBL" id="GMT11832.1"/>
    </source>
</evidence>
<keyword evidence="3 7" id="KW-0175">Coiled coil</keyword>
<accession>A0AAV5V0F4</accession>
<evidence type="ECO:0000256" key="1">
    <source>
        <dbReference type="ARBA" id="ARBA00004604"/>
    </source>
</evidence>
<evidence type="ECO:0000259" key="10">
    <source>
        <dbReference type="Pfam" id="PF07540"/>
    </source>
</evidence>
<feature type="domain" description="CCAAT-binding factor" evidence="9">
    <location>
        <begin position="559"/>
        <end position="713"/>
    </location>
</feature>
<evidence type="ECO:0000256" key="3">
    <source>
        <dbReference type="ARBA" id="ARBA00023054"/>
    </source>
</evidence>
<dbReference type="PANTHER" id="PTHR14428">
    <property type="entry name" value="NUCLEOLAR COMPLEX PROTEIN 3"/>
    <property type="match status" value="1"/>
</dbReference>
<reference evidence="11" key="1">
    <citation type="submission" date="2023-10" db="EMBL/GenBank/DDBJ databases">
        <title>Genome assembly of Pristionchus species.</title>
        <authorList>
            <person name="Yoshida K."/>
            <person name="Sommer R.J."/>
        </authorList>
    </citation>
    <scope>NUCLEOTIDE SEQUENCE</scope>
    <source>
        <strain evidence="11">RS5133</strain>
    </source>
</reference>
<dbReference type="Proteomes" id="UP001432322">
    <property type="component" value="Unassembled WGS sequence"/>
</dbReference>
<evidence type="ECO:0000256" key="5">
    <source>
        <dbReference type="ARBA" id="ARBA00032701"/>
    </source>
</evidence>
<dbReference type="Pfam" id="PF07540">
    <property type="entry name" value="NOC3p"/>
    <property type="match status" value="1"/>
</dbReference>
<dbReference type="InterPro" id="IPR011501">
    <property type="entry name" value="Noc3_N"/>
</dbReference>
<evidence type="ECO:0000256" key="6">
    <source>
        <dbReference type="ARBA" id="ARBA00032937"/>
    </source>
</evidence>
<dbReference type="GO" id="GO:0003682">
    <property type="term" value="F:chromatin binding"/>
    <property type="evidence" value="ECO:0007669"/>
    <property type="project" value="TreeGrafter"/>
</dbReference>
<evidence type="ECO:0000256" key="7">
    <source>
        <dbReference type="SAM" id="Coils"/>
    </source>
</evidence>
<name>A0AAV5V0F4_9BILA</name>